<evidence type="ECO:0000259" key="2">
    <source>
        <dbReference type="PROSITE" id="PS51832"/>
    </source>
</evidence>
<dbReference type="SMART" id="SM00471">
    <property type="entry name" value="HDc"/>
    <property type="match status" value="2"/>
</dbReference>
<evidence type="ECO:0000313" key="4">
    <source>
        <dbReference type="Proteomes" id="UP000001683"/>
    </source>
</evidence>
<dbReference type="Pfam" id="PF13487">
    <property type="entry name" value="HD_5"/>
    <property type="match status" value="1"/>
</dbReference>
<feature type="domain" description="HD-GYP" evidence="2">
    <location>
        <begin position="217"/>
        <end position="413"/>
    </location>
</feature>
<feature type="domain" description="HD-GYP" evidence="2">
    <location>
        <begin position="8"/>
        <end position="199"/>
    </location>
</feature>
<dbReference type="CDD" id="cd00077">
    <property type="entry name" value="HDc"/>
    <property type="match status" value="2"/>
</dbReference>
<sequence>MVGIAPNLQASLFELTMSFSDAMDLVSPEVVDHHKKVAYIAGELGREYGLDVDKTKDLVIAGLLHDSGALSLRERLDALSFEAKAPHRHAEMGYRLFKNFKPLKQVAKAIRYHHVAWNRQEEIKKQTGEEVPIESHIIHLADRISVLVNRDKTMLNGYDRQKITARVVKEKGELFSPELVEVFQQIAEREYFWLDITYPGLGERLLAKNYQSKIDLTITELVELAEVFRHLIDFKSSFTATHSSGVAATAKELAAKTGFSQLECDLMDIAGSLHDLGKLAVPNKILDKPEKLTEEEYDIIKNHTYYTYRSLERIPQLDLVNQWASLHHERLDGKGYPFKYSEYNLPLGSKIMAVADVFTAITENRPYRKKMPDEKVKRILTEMGDTKKMDKYIIDVLIQNFEHFNYLRDSAQQISQQRFKAYNEHAENASEI</sequence>
<feature type="domain" description="HD" evidence="1">
    <location>
        <begin position="30"/>
        <end position="147"/>
    </location>
</feature>
<accession>B2A4X3</accession>
<evidence type="ECO:0000259" key="1">
    <source>
        <dbReference type="PROSITE" id="PS51831"/>
    </source>
</evidence>
<name>B2A4X3_NATTJ</name>
<dbReference type="SUPFAM" id="SSF109604">
    <property type="entry name" value="HD-domain/PDEase-like"/>
    <property type="match status" value="2"/>
</dbReference>
<dbReference type="PROSITE" id="PS51832">
    <property type="entry name" value="HD_GYP"/>
    <property type="match status" value="2"/>
</dbReference>
<keyword evidence="4" id="KW-1185">Reference proteome</keyword>
<dbReference type="InterPro" id="IPR037522">
    <property type="entry name" value="HD_GYP_dom"/>
</dbReference>
<proteinExistence type="predicted"/>
<dbReference type="AlphaFoldDB" id="B2A4X3"/>
<dbReference type="RefSeq" id="WP_012446783.1">
    <property type="nucleotide sequence ID" value="NC_010718.1"/>
</dbReference>
<dbReference type="InterPro" id="IPR003607">
    <property type="entry name" value="HD/PDEase_dom"/>
</dbReference>
<gene>
    <name evidence="3" type="ordered locus">Nther_0297</name>
</gene>
<reference evidence="3 4" key="1">
    <citation type="submission" date="2008-04" db="EMBL/GenBank/DDBJ databases">
        <title>Complete sequence of chromosome of Natranaerobius thermophilus JW/NM-WN-LF.</title>
        <authorList>
            <consortium name="US DOE Joint Genome Institute"/>
            <person name="Copeland A."/>
            <person name="Lucas S."/>
            <person name="Lapidus A."/>
            <person name="Glavina del Rio T."/>
            <person name="Dalin E."/>
            <person name="Tice H."/>
            <person name="Bruce D."/>
            <person name="Goodwin L."/>
            <person name="Pitluck S."/>
            <person name="Chertkov O."/>
            <person name="Brettin T."/>
            <person name="Detter J.C."/>
            <person name="Han C."/>
            <person name="Kuske C.R."/>
            <person name="Schmutz J."/>
            <person name="Larimer F."/>
            <person name="Land M."/>
            <person name="Hauser L."/>
            <person name="Kyrpides N."/>
            <person name="Lykidis A."/>
            <person name="Mesbah N.M."/>
            <person name="Wiegel J."/>
        </authorList>
    </citation>
    <scope>NUCLEOTIDE SEQUENCE [LARGE SCALE GENOMIC DNA]</scope>
    <source>
        <strain evidence="4">ATCC BAA-1301 / DSM 18059 / JW/NM-WN-LF</strain>
    </source>
</reference>
<dbReference type="Gene3D" id="1.10.3210.10">
    <property type="entry name" value="Hypothetical protein af1432"/>
    <property type="match status" value="2"/>
</dbReference>
<evidence type="ECO:0000313" key="3">
    <source>
        <dbReference type="EMBL" id="ACB83895.1"/>
    </source>
</evidence>
<dbReference type="PROSITE" id="PS51831">
    <property type="entry name" value="HD"/>
    <property type="match status" value="1"/>
</dbReference>
<dbReference type="PANTHER" id="PTHR43155:SF1">
    <property type="entry name" value="3'3'-CGAMP-SPECIFIC PHOSPHODIESTERASE 1"/>
    <property type="match status" value="1"/>
</dbReference>
<dbReference type="EMBL" id="CP001034">
    <property type="protein sequence ID" value="ACB83895.1"/>
    <property type="molecule type" value="Genomic_DNA"/>
</dbReference>
<dbReference type="KEGG" id="nth:Nther_0297"/>
<dbReference type="InterPro" id="IPR006674">
    <property type="entry name" value="HD_domain"/>
</dbReference>
<protein>
    <submittedName>
        <fullName evidence="3">Metal dependent phosphohydrolase</fullName>
    </submittedName>
</protein>
<organism evidence="3 4">
    <name type="scientific">Natranaerobius thermophilus (strain ATCC BAA-1301 / DSM 18059 / JW/NM-WN-LF)</name>
    <dbReference type="NCBI Taxonomy" id="457570"/>
    <lineage>
        <taxon>Bacteria</taxon>
        <taxon>Bacillati</taxon>
        <taxon>Bacillota</taxon>
        <taxon>Clostridia</taxon>
        <taxon>Natranaerobiales</taxon>
        <taxon>Natranaerobiaceae</taxon>
        <taxon>Natranaerobius</taxon>
    </lineage>
</organism>
<dbReference type="PANTHER" id="PTHR43155">
    <property type="entry name" value="CYCLIC DI-GMP PHOSPHODIESTERASE PA4108-RELATED"/>
    <property type="match status" value="1"/>
</dbReference>
<dbReference type="InParanoid" id="B2A4X3"/>
<dbReference type="Proteomes" id="UP000001683">
    <property type="component" value="Chromosome"/>
</dbReference>
<keyword evidence="3" id="KW-0378">Hydrolase</keyword>
<dbReference type="Pfam" id="PF01966">
    <property type="entry name" value="HD"/>
    <property type="match status" value="1"/>
</dbReference>
<reference evidence="3 4" key="2">
    <citation type="journal article" date="2011" name="J. Bacteriol.">
        <title>Complete genome sequence of the anaerobic, halophilic alkalithermophile Natranaerobius thermophilus JW/NM-WN-LF.</title>
        <authorList>
            <person name="Zhao B."/>
            <person name="Mesbah N.M."/>
            <person name="Dalin E."/>
            <person name="Goodwin L."/>
            <person name="Nolan M."/>
            <person name="Pitluck S."/>
            <person name="Chertkov O."/>
            <person name="Brettin T.S."/>
            <person name="Han J."/>
            <person name="Larimer F.W."/>
            <person name="Land M.L."/>
            <person name="Hauser L."/>
            <person name="Kyrpides N."/>
            <person name="Wiegel J."/>
        </authorList>
    </citation>
    <scope>NUCLEOTIDE SEQUENCE [LARGE SCALE GENOMIC DNA]</scope>
    <source>
        <strain evidence="4">ATCC BAA-1301 / DSM 18059 / JW/NM-WN-LF</strain>
    </source>
</reference>
<dbReference type="OrthoDB" id="9804747at2"/>
<dbReference type="STRING" id="457570.Nther_0297"/>
<dbReference type="HOGENOM" id="CLU_040286_2_0_9"/>
<dbReference type="eggNOG" id="COG2206">
    <property type="taxonomic scope" value="Bacteria"/>
</dbReference>
<dbReference type="GO" id="GO:0016787">
    <property type="term" value="F:hydrolase activity"/>
    <property type="evidence" value="ECO:0007669"/>
    <property type="project" value="UniProtKB-KW"/>
</dbReference>